<evidence type="ECO:0000256" key="1">
    <source>
        <dbReference type="ARBA" id="ARBA00006488"/>
    </source>
</evidence>
<proteinExistence type="inferred from homology"/>
<dbReference type="PRINTS" id="PR00604">
    <property type="entry name" value="CYTCHRMECIAB"/>
</dbReference>
<dbReference type="SUPFAM" id="SSF46626">
    <property type="entry name" value="Cytochrome c"/>
    <property type="match status" value="1"/>
</dbReference>
<evidence type="ECO:0000313" key="4">
    <source>
        <dbReference type="Proteomes" id="UP000694382"/>
    </source>
</evidence>
<reference evidence="3" key="1">
    <citation type="submission" date="2020-02" db="EMBL/GenBank/DDBJ databases">
        <authorList>
            <person name="Enbody D E."/>
            <person name="Pettersson E M."/>
        </authorList>
    </citation>
    <scope>NUCLEOTIDE SEQUENCE [LARGE SCALE GENOMIC DNA]</scope>
</reference>
<dbReference type="PANTHER" id="PTHR11961">
    <property type="entry name" value="CYTOCHROME C"/>
    <property type="match status" value="1"/>
</dbReference>
<dbReference type="GO" id="GO:0020037">
    <property type="term" value="F:heme binding"/>
    <property type="evidence" value="ECO:0007669"/>
    <property type="project" value="InterPro"/>
</dbReference>
<reference evidence="3" key="3">
    <citation type="submission" date="2025-09" db="UniProtKB">
        <authorList>
            <consortium name="Ensembl"/>
        </authorList>
    </citation>
    <scope>IDENTIFICATION</scope>
</reference>
<evidence type="ECO:0000256" key="2">
    <source>
        <dbReference type="ARBA" id="ARBA00013530"/>
    </source>
</evidence>
<dbReference type="Gene3D" id="1.10.760.10">
    <property type="entry name" value="Cytochrome c-like domain"/>
    <property type="match status" value="1"/>
</dbReference>
<evidence type="ECO:0000313" key="3">
    <source>
        <dbReference type="Ensembl" id="ENSCPVP00000006956.1"/>
    </source>
</evidence>
<organism evidence="3 4">
    <name type="scientific">Geospiza parvula</name>
    <name type="common">Small tree-finch</name>
    <name type="synonym">Camarhynchus parvulus</name>
    <dbReference type="NCBI Taxonomy" id="87175"/>
    <lineage>
        <taxon>Eukaryota</taxon>
        <taxon>Metazoa</taxon>
        <taxon>Chordata</taxon>
        <taxon>Craniata</taxon>
        <taxon>Vertebrata</taxon>
        <taxon>Euteleostomi</taxon>
        <taxon>Archelosauria</taxon>
        <taxon>Archosauria</taxon>
        <taxon>Dinosauria</taxon>
        <taxon>Saurischia</taxon>
        <taxon>Theropoda</taxon>
        <taxon>Coelurosauria</taxon>
        <taxon>Aves</taxon>
        <taxon>Neognathae</taxon>
        <taxon>Neoaves</taxon>
        <taxon>Telluraves</taxon>
        <taxon>Australaves</taxon>
        <taxon>Passeriformes</taxon>
        <taxon>Thraupidae</taxon>
        <taxon>Camarhynchus</taxon>
    </lineage>
</organism>
<comment type="similarity">
    <text evidence="1">Belongs to the cytochrome c family.</text>
</comment>
<dbReference type="InterPro" id="IPR036909">
    <property type="entry name" value="Cyt_c-like_dom_sf"/>
</dbReference>
<dbReference type="GO" id="GO:0009055">
    <property type="term" value="F:electron transfer activity"/>
    <property type="evidence" value="ECO:0007669"/>
    <property type="project" value="InterPro"/>
</dbReference>
<dbReference type="InterPro" id="IPR002327">
    <property type="entry name" value="Cyt_c_1A/1B"/>
</dbReference>
<dbReference type="Proteomes" id="UP000694382">
    <property type="component" value="Chromosome 7"/>
</dbReference>
<dbReference type="Ensembl" id="ENSCPVT00000007225.2">
    <property type="protein sequence ID" value="ENSCPVP00000006956.1"/>
    <property type="gene ID" value="ENSCPVG00000005096.2"/>
</dbReference>
<name>A0A8C3MNT6_GEOPR</name>
<protein>
    <recommendedName>
        <fullName evidence="2">Cytochrome c</fullName>
    </recommendedName>
</protein>
<reference evidence="3" key="2">
    <citation type="submission" date="2025-08" db="UniProtKB">
        <authorList>
            <consortium name="Ensembl"/>
        </authorList>
    </citation>
    <scope>IDENTIFICATION</scope>
</reference>
<dbReference type="AlphaFoldDB" id="A0A8C3MNT6"/>
<sequence>MQFIMFFIQEYYQCHTVGKDGKHKTGPNLWGLFGCTTGQAAGFSYSDPNKNKCKTKSVSPNDKIFSSGFPNCILRSDIPLPSAEKHIAPEKCIDISPCHSFRAS</sequence>
<accession>A0A8C3MNT6</accession>
<keyword evidence="4" id="KW-1185">Reference proteome</keyword>